<dbReference type="Proteomes" id="UP000662747">
    <property type="component" value="Chromosome"/>
</dbReference>
<dbReference type="EMBL" id="CP071090">
    <property type="protein sequence ID" value="QSQ19907.1"/>
    <property type="molecule type" value="Genomic_DNA"/>
</dbReference>
<sequence>MNQREPVFYNLEFTENDAPFWAEAGNTTRCAFLMPLPDPSGFVAFGVVGSDSTLLFVARGRVHEHLGAFIASMNGGGARVELYARAPLPWDVVKRYTSDDPYENQETEGPREPPVRGLVGYGGGADAGSVQLQQASTATLSAATLAWPSAALPSTRRVYVMPGAATDEFLAFGVCSSPDRFVFLARGRKSDELEGFLARVRLDGATVEECTWPAPLYLQAYLNQHASLYQPNLRTGCAAA</sequence>
<reference evidence="1 2" key="1">
    <citation type="submission" date="2021-02" db="EMBL/GenBank/DDBJ databases">
        <title>De Novo genome assembly of isolated myxobacteria.</title>
        <authorList>
            <person name="Stevens D.C."/>
        </authorList>
    </citation>
    <scope>NUCLEOTIDE SEQUENCE [LARGE SCALE GENOMIC DNA]</scope>
    <source>
        <strain evidence="2">SCPEA02</strain>
    </source>
</reference>
<proteinExistence type="predicted"/>
<organism evidence="1 2">
    <name type="scientific">Pyxidicoccus parkwayensis</name>
    <dbReference type="NCBI Taxonomy" id="2813578"/>
    <lineage>
        <taxon>Bacteria</taxon>
        <taxon>Pseudomonadati</taxon>
        <taxon>Myxococcota</taxon>
        <taxon>Myxococcia</taxon>
        <taxon>Myxococcales</taxon>
        <taxon>Cystobacterineae</taxon>
        <taxon>Myxococcaceae</taxon>
        <taxon>Pyxidicoccus</taxon>
    </lineage>
</organism>
<keyword evidence="2" id="KW-1185">Reference proteome</keyword>
<evidence type="ECO:0000313" key="2">
    <source>
        <dbReference type="Proteomes" id="UP000662747"/>
    </source>
</evidence>
<name>A0ABX7NM13_9BACT</name>
<gene>
    <name evidence="1" type="ORF">JY651_32100</name>
</gene>
<accession>A0ABX7NM13</accession>
<evidence type="ECO:0008006" key="3">
    <source>
        <dbReference type="Google" id="ProtNLM"/>
    </source>
</evidence>
<evidence type="ECO:0000313" key="1">
    <source>
        <dbReference type="EMBL" id="QSQ19907.1"/>
    </source>
</evidence>
<protein>
    <recommendedName>
        <fullName evidence="3">Lipoprotein</fullName>
    </recommendedName>
</protein>
<dbReference type="RefSeq" id="WP_206721488.1">
    <property type="nucleotide sequence ID" value="NZ_CP071090.1"/>
</dbReference>